<accession>A0A0F9J0J0</accession>
<proteinExistence type="predicted"/>
<protein>
    <submittedName>
        <fullName evidence="1">Uncharacterized protein</fullName>
    </submittedName>
</protein>
<dbReference type="AlphaFoldDB" id="A0A0F9J0J0"/>
<gene>
    <name evidence="1" type="ORF">LCGC14_1814620</name>
</gene>
<name>A0A0F9J0J0_9ZZZZ</name>
<sequence>MKPVTFPEVNKVWAEDQDEYLNLPAYVDAKESISKWRLSWWERVKVLFTGTIWWRQVNFGEDLQPQCPTLQYPFIRQKIYIGDGRQVQHYNTAGGKKL</sequence>
<comment type="caution">
    <text evidence="1">The sequence shown here is derived from an EMBL/GenBank/DDBJ whole genome shotgun (WGS) entry which is preliminary data.</text>
</comment>
<dbReference type="EMBL" id="LAZR01017682">
    <property type="protein sequence ID" value="KKL99420.1"/>
    <property type="molecule type" value="Genomic_DNA"/>
</dbReference>
<organism evidence="1">
    <name type="scientific">marine sediment metagenome</name>
    <dbReference type="NCBI Taxonomy" id="412755"/>
    <lineage>
        <taxon>unclassified sequences</taxon>
        <taxon>metagenomes</taxon>
        <taxon>ecological metagenomes</taxon>
    </lineage>
</organism>
<reference evidence="1" key="1">
    <citation type="journal article" date="2015" name="Nature">
        <title>Complex archaea that bridge the gap between prokaryotes and eukaryotes.</title>
        <authorList>
            <person name="Spang A."/>
            <person name="Saw J.H."/>
            <person name="Jorgensen S.L."/>
            <person name="Zaremba-Niedzwiedzka K."/>
            <person name="Martijn J."/>
            <person name="Lind A.E."/>
            <person name="van Eijk R."/>
            <person name="Schleper C."/>
            <person name="Guy L."/>
            <person name="Ettema T.J."/>
        </authorList>
    </citation>
    <scope>NUCLEOTIDE SEQUENCE</scope>
</reference>
<evidence type="ECO:0000313" key="1">
    <source>
        <dbReference type="EMBL" id="KKL99420.1"/>
    </source>
</evidence>